<dbReference type="PANTHER" id="PTHR13774:SF17">
    <property type="entry name" value="PHENAZINE BIOSYNTHESIS-LIKE DOMAIN-CONTAINING PROTEIN"/>
    <property type="match status" value="1"/>
</dbReference>
<name>A0ABW2RHQ2_9BACL</name>
<dbReference type="Gene3D" id="3.10.310.10">
    <property type="entry name" value="Diaminopimelate Epimerase, Chain A, domain 1"/>
    <property type="match status" value="2"/>
</dbReference>
<organism evidence="3 4">
    <name type="scientific">Laceyella putida</name>
    <dbReference type="NCBI Taxonomy" id="110101"/>
    <lineage>
        <taxon>Bacteria</taxon>
        <taxon>Bacillati</taxon>
        <taxon>Bacillota</taxon>
        <taxon>Bacilli</taxon>
        <taxon>Bacillales</taxon>
        <taxon>Thermoactinomycetaceae</taxon>
        <taxon>Laceyella</taxon>
    </lineage>
</organism>
<proteinExistence type="inferred from homology"/>
<keyword evidence="2" id="KW-0413">Isomerase</keyword>
<dbReference type="EMBL" id="JBHTBW010000014">
    <property type="protein sequence ID" value="MFC7440548.1"/>
    <property type="molecule type" value="Genomic_DNA"/>
</dbReference>
<evidence type="ECO:0000256" key="2">
    <source>
        <dbReference type="ARBA" id="ARBA00023235"/>
    </source>
</evidence>
<dbReference type="RefSeq" id="WP_379863829.1">
    <property type="nucleotide sequence ID" value="NZ_JBHTBW010000014.1"/>
</dbReference>
<evidence type="ECO:0000256" key="1">
    <source>
        <dbReference type="ARBA" id="ARBA00008270"/>
    </source>
</evidence>
<accession>A0ABW2RHQ2</accession>
<evidence type="ECO:0000313" key="4">
    <source>
        <dbReference type="Proteomes" id="UP001596500"/>
    </source>
</evidence>
<dbReference type="Pfam" id="PF02567">
    <property type="entry name" value="PhzC-PhzF"/>
    <property type="match status" value="1"/>
</dbReference>
<dbReference type="PIRSF" id="PIRSF016184">
    <property type="entry name" value="PhzC_PhzF"/>
    <property type="match status" value="1"/>
</dbReference>
<comment type="caution">
    <text evidence="3">The sequence shown here is derived from an EMBL/GenBank/DDBJ whole genome shotgun (WGS) entry which is preliminary data.</text>
</comment>
<keyword evidence="4" id="KW-1185">Reference proteome</keyword>
<dbReference type="InterPro" id="IPR003719">
    <property type="entry name" value="Phenazine_PhzF-like"/>
</dbReference>
<dbReference type="Proteomes" id="UP001596500">
    <property type="component" value="Unassembled WGS sequence"/>
</dbReference>
<comment type="similarity">
    <text evidence="1">Belongs to the PhzF family.</text>
</comment>
<evidence type="ECO:0000313" key="3">
    <source>
        <dbReference type="EMBL" id="MFC7440548.1"/>
    </source>
</evidence>
<gene>
    <name evidence="3" type="ORF">ACFQNG_05240</name>
</gene>
<protein>
    <submittedName>
        <fullName evidence="3">PhzF family phenazine biosynthesis protein</fullName>
    </submittedName>
</protein>
<reference evidence="4" key="1">
    <citation type="journal article" date="2019" name="Int. J. Syst. Evol. Microbiol.">
        <title>The Global Catalogue of Microorganisms (GCM) 10K type strain sequencing project: providing services to taxonomists for standard genome sequencing and annotation.</title>
        <authorList>
            <consortium name="The Broad Institute Genomics Platform"/>
            <consortium name="The Broad Institute Genome Sequencing Center for Infectious Disease"/>
            <person name="Wu L."/>
            <person name="Ma J."/>
        </authorList>
    </citation>
    <scope>NUCLEOTIDE SEQUENCE [LARGE SCALE GENOMIC DNA]</scope>
    <source>
        <strain evidence="4">CGMCC 1.12942</strain>
    </source>
</reference>
<dbReference type="NCBIfam" id="TIGR00654">
    <property type="entry name" value="PhzF_family"/>
    <property type="match status" value="1"/>
</dbReference>
<dbReference type="SUPFAM" id="SSF54506">
    <property type="entry name" value="Diaminopimelate epimerase-like"/>
    <property type="match status" value="1"/>
</dbReference>
<sequence length="265" mass="29277">MKMSIPLFQVDAFTNEPFKGNPAGVCILPHPQAEDWMQQLASEMNLAETAFLYPEADGYRLRWFTPTTEVDLCGHATLASAHILWEQGYLASDQVARFYTKSGQLIAKRKKNGIQLDFPAVAIQLTEIPHQLIALLGDKVQQCLTDQANLVVVLKSEADVRQLQLHRDEILAIPGLKNGVIFTALGTELDFVSRCFFPQVGIDEDPVTGSAHCLLGPYWGQVLSKTTLTAYQASPRGGELRIDLNGQRVHLTGQAVTIFKAECLV</sequence>
<dbReference type="PANTHER" id="PTHR13774">
    <property type="entry name" value="PHENAZINE BIOSYNTHESIS PROTEIN"/>
    <property type="match status" value="1"/>
</dbReference>